<keyword evidence="5" id="KW-0999">Mitochondrion inner membrane</keyword>
<dbReference type="Proteomes" id="UP000694845">
    <property type="component" value="Unplaced"/>
</dbReference>
<evidence type="ECO:0000259" key="10">
    <source>
        <dbReference type="Pfam" id="PF03364"/>
    </source>
</evidence>
<evidence type="ECO:0000313" key="12">
    <source>
        <dbReference type="RefSeq" id="XP_022099059.1"/>
    </source>
</evidence>
<evidence type="ECO:0000256" key="2">
    <source>
        <dbReference type="ARBA" id="ARBA00004318"/>
    </source>
</evidence>
<keyword evidence="8" id="KW-0472">Membrane</keyword>
<evidence type="ECO:0000313" key="11">
    <source>
        <dbReference type="Proteomes" id="UP000694845"/>
    </source>
</evidence>
<evidence type="ECO:0000256" key="7">
    <source>
        <dbReference type="ARBA" id="ARBA00023128"/>
    </source>
</evidence>
<name>A0A8B7Z0D2_ACAPL</name>
<feature type="domain" description="Coenzyme Q-binding protein COQ10 START" evidence="10">
    <location>
        <begin position="78"/>
        <end position="207"/>
    </location>
</feature>
<keyword evidence="7" id="KW-0496">Mitochondrion</keyword>
<dbReference type="RefSeq" id="XP_022099059.1">
    <property type="nucleotide sequence ID" value="XM_022243367.1"/>
</dbReference>
<evidence type="ECO:0000256" key="1">
    <source>
        <dbReference type="ARBA" id="ARBA00004273"/>
    </source>
</evidence>
<dbReference type="GO" id="GO:0005743">
    <property type="term" value="C:mitochondrial inner membrane"/>
    <property type="evidence" value="ECO:0007669"/>
    <property type="project" value="UniProtKB-SubCell"/>
</dbReference>
<evidence type="ECO:0000256" key="9">
    <source>
        <dbReference type="ARBA" id="ARBA00024947"/>
    </source>
</evidence>
<dbReference type="GO" id="GO:0045333">
    <property type="term" value="P:cellular respiration"/>
    <property type="evidence" value="ECO:0007669"/>
    <property type="project" value="InterPro"/>
</dbReference>
<dbReference type="InterPro" id="IPR044996">
    <property type="entry name" value="COQ10-like"/>
</dbReference>
<evidence type="ECO:0000256" key="4">
    <source>
        <dbReference type="ARBA" id="ARBA00011814"/>
    </source>
</evidence>
<evidence type="ECO:0000256" key="6">
    <source>
        <dbReference type="ARBA" id="ARBA00022946"/>
    </source>
</evidence>
<evidence type="ECO:0000256" key="8">
    <source>
        <dbReference type="ARBA" id="ARBA00023136"/>
    </source>
</evidence>
<comment type="similarity">
    <text evidence="3">Belongs to the COQ10 family.</text>
</comment>
<organism evidence="11 12">
    <name type="scientific">Acanthaster planci</name>
    <name type="common">Crown-of-thorns starfish</name>
    <dbReference type="NCBI Taxonomy" id="133434"/>
    <lineage>
        <taxon>Eukaryota</taxon>
        <taxon>Metazoa</taxon>
        <taxon>Echinodermata</taxon>
        <taxon>Eleutherozoa</taxon>
        <taxon>Asterozoa</taxon>
        <taxon>Asteroidea</taxon>
        <taxon>Valvatacea</taxon>
        <taxon>Valvatida</taxon>
        <taxon>Acanthasteridae</taxon>
        <taxon>Acanthaster</taxon>
    </lineage>
</organism>
<evidence type="ECO:0000256" key="5">
    <source>
        <dbReference type="ARBA" id="ARBA00022792"/>
    </source>
</evidence>
<comment type="function">
    <text evidence="9">Required for the function of coenzyme Q in the respiratory chain. May serve as a chaperone or may be involved in the transport of Q6 from its site of synthesis to the catalytic sites of the respiratory complexes.</text>
</comment>
<gene>
    <name evidence="12" type="primary">LOC110983803</name>
</gene>
<proteinExistence type="inferred from homology"/>
<dbReference type="AlphaFoldDB" id="A0A8B7Z0D2"/>
<dbReference type="SUPFAM" id="SSF55961">
    <property type="entry name" value="Bet v1-like"/>
    <property type="match status" value="1"/>
</dbReference>
<keyword evidence="6" id="KW-0809">Transit peptide</keyword>
<sequence>MFSVLCLNLRPFKRSLQIFCRSRHVCVSIMIPHQHQRSLLKERCLNRTQVLPQLREAPSRSFLSILDKRKEYSERIIVGYSMEDMYEVVSSVENYKEFVPWCIRSSIRSRKAGHFKADLEIGFPPLVERYTSTVTVVKPHLVKSVCTDGKLFNHLYTTWRFGPGIPYKPHTCTIDFSVSFEFRSALHSNLSTLFFDEVVKNMVKAFEKRAEKLYGPQTAIPRSDQLRYTSS</sequence>
<accession>A0A8B7Z0D2</accession>
<dbReference type="KEGG" id="aplc:110983803"/>
<dbReference type="OrthoDB" id="292693at2759"/>
<protein>
    <submittedName>
        <fullName evidence="12">Coenzyme Q-binding protein COQ10 homolog B, mitochondrial-like isoform X1</fullName>
    </submittedName>
</protein>
<dbReference type="InterPro" id="IPR023393">
    <property type="entry name" value="START-like_dom_sf"/>
</dbReference>
<keyword evidence="11" id="KW-1185">Reference proteome</keyword>
<evidence type="ECO:0000256" key="3">
    <source>
        <dbReference type="ARBA" id="ARBA00006885"/>
    </source>
</evidence>
<reference evidence="12" key="1">
    <citation type="submission" date="2025-08" db="UniProtKB">
        <authorList>
            <consortium name="RefSeq"/>
        </authorList>
    </citation>
    <scope>IDENTIFICATION</scope>
</reference>
<comment type="subcellular location">
    <subcellularLocation>
        <location evidence="1">Mitochondrion inner membrane</location>
    </subcellularLocation>
    <subcellularLocation>
        <location evidence="2">Mitochondrion membrane</location>
        <topology evidence="2">Peripheral membrane protein</topology>
    </subcellularLocation>
</comment>
<dbReference type="FunFam" id="3.30.530.20:FF:000002">
    <property type="entry name" value="Coenzyme Q-binding protein COQ10 homolog, mitochondrial"/>
    <property type="match status" value="1"/>
</dbReference>
<dbReference type="PANTHER" id="PTHR12901">
    <property type="entry name" value="SPERM PROTEIN HOMOLOG"/>
    <property type="match status" value="1"/>
</dbReference>
<dbReference type="InterPro" id="IPR005031">
    <property type="entry name" value="COQ10_START"/>
</dbReference>
<comment type="subunit">
    <text evidence="4">Interacts with coenzyme Q.</text>
</comment>
<dbReference type="CDD" id="cd07813">
    <property type="entry name" value="COQ10p_like"/>
    <property type="match status" value="1"/>
</dbReference>
<dbReference type="Pfam" id="PF03364">
    <property type="entry name" value="Polyketide_cyc"/>
    <property type="match status" value="1"/>
</dbReference>
<dbReference type="Gene3D" id="3.30.530.20">
    <property type="match status" value="1"/>
</dbReference>
<dbReference type="GeneID" id="110983803"/>
<dbReference type="PANTHER" id="PTHR12901:SF10">
    <property type="entry name" value="COENZYME Q-BINDING PROTEIN COQ10, MITOCHONDRIAL"/>
    <property type="match status" value="1"/>
</dbReference>
<dbReference type="GO" id="GO:0048039">
    <property type="term" value="F:ubiquinone binding"/>
    <property type="evidence" value="ECO:0007669"/>
    <property type="project" value="InterPro"/>
</dbReference>